<reference evidence="1 2" key="1">
    <citation type="submission" date="2021-03" db="EMBL/GenBank/DDBJ databases">
        <title>Thermosipho ferrireducens sp.nov., an anaerobic thermophilic iron-reducing bacterium isolated from a deep-sea hydrothermal sulfide deposits.</title>
        <authorList>
            <person name="Zeng X."/>
            <person name="Chen Y."/>
            <person name="Shao Z."/>
        </authorList>
    </citation>
    <scope>NUCLEOTIDE SEQUENCE [LARGE SCALE GENOMIC DNA]</scope>
    <source>
        <strain evidence="1 2">JL129W03</strain>
    </source>
</reference>
<evidence type="ECO:0000313" key="2">
    <source>
        <dbReference type="Proteomes" id="UP000671862"/>
    </source>
</evidence>
<protein>
    <submittedName>
        <fullName evidence="1">Uncharacterized protein</fullName>
    </submittedName>
</protein>
<accession>A0ABX7SAE3</accession>
<gene>
    <name evidence="1" type="ORF">JYK00_04195</name>
</gene>
<dbReference type="Proteomes" id="UP000671862">
    <property type="component" value="Chromosome"/>
</dbReference>
<dbReference type="EMBL" id="CP071446">
    <property type="protein sequence ID" value="QTA38717.1"/>
    <property type="molecule type" value="Genomic_DNA"/>
</dbReference>
<sequence length="347" mass="39842">MKITIHTEILREAINHIDKICGSIEPSVRYVGFSYNRGYLTLYGTDGCLSVRIPVGKINPTTLSFNASLDILKAFLQDLSGEISLYSDGNYIVLKARSESIKLKVDTFKFTSFEDRAEHLGSIHTGSFVNDLDFVSAHLEEGSMIDIFFHDFLKMAAEHNSIICYTRREMLKFSRTLAWSVPYFSVRHIVKSFKKLPQKELHFGMGINHLVFKSKYTYNLCGENISENFTRLDLLENEIKNAFFIASSNLKMLRHFLRRSMILGKYTHVKIAGKNDKLIFYSSKNGLEYKGIIKTAVKKTFYTEVPAYFFRSVLNRIGGENIKIALGDKFLIVTTSQHKRYIFLPLL</sequence>
<proteinExistence type="predicted"/>
<keyword evidence="2" id="KW-1185">Reference proteome</keyword>
<evidence type="ECO:0000313" key="1">
    <source>
        <dbReference type="EMBL" id="QTA38717.1"/>
    </source>
</evidence>
<organism evidence="1 2">
    <name type="scientific">Thermosipho ferrireducens</name>
    <dbReference type="NCBI Taxonomy" id="2571116"/>
    <lineage>
        <taxon>Bacteria</taxon>
        <taxon>Thermotogati</taxon>
        <taxon>Thermotogota</taxon>
        <taxon>Thermotogae</taxon>
        <taxon>Thermotogales</taxon>
        <taxon>Fervidobacteriaceae</taxon>
        <taxon>Thermosipho</taxon>
    </lineage>
</organism>
<name>A0ABX7SAE3_9BACT</name>
<dbReference type="RefSeq" id="WP_207567434.1">
    <property type="nucleotide sequence ID" value="NZ_CP071446.1"/>
</dbReference>